<sequence>MHTGSAVSSAVAAVPVSLGLGDVGDWNSPNCVECVAEEEGAQLGTRGLRGILDCEDCIEGDVGGTRAGKANKSGGKLVAYVSSMTDNTWVKYKTIFGSSWSLDGLQLREKYCPEINCIHTYYVSETAETHIDTKGSIKDSKLLLNKHSRTANSIDEQIFKKAQKCFTGLIITQDESNILSKY</sequence>
<evidence type="ECO:0000313" key="2">
    <source>
        <dbReference type="Proteomes" id="UP000092445"/>
    </source>
</evidence>
<dbReference type="Proteomes" id="UP000092445">
    <property type="component" value="Unassembled WGS sequence"/>
</dbReference>
<protein>
    <submittedName>
        <fullName evidence="1">Uncharacterized protein</fullName>
    </submittedName>
</protein>
<evidence type="ECO:0000313" key="1">
    <source>
        <dbReference type="EnsemblMetazoa" id="GPAI027438-PA"/>
    </source>
</evidence>
<dbReference type="EnsemblMetazoa" id="GPAI027438-RA">
    <property type="protein sequence ID" value="GPAI027438-PA"/>
    <property type="gene ID" value="GPAI027438"/>
</dbReference>
<name>A0A1A9ZWP8_GLOPL</name>
<organism evidence="1 2">
    <name type="scientific">Glossina pallidipes</name>
    <name type="common">Tsetse fly</name>
    <dbReference type="NCBI Taxonomy" id="7398"/>
    <lineage>
        <taxon>Eukaryota</taxon>
        <taxon>Metazoa</taxon>
        <taxon>Ecdysozoa</taxon>
        <taxon>Arthropoda</taxon>
        <taxon>Hexapoda</taxon>
        <taxon>Insecta</taxon>
        <taxon>Pterygota</taxon>
        <taxon>Neoptera</taxon>
        <taxon>Endopterygota</taxon>
        <taxon>Diptera</taxon>
        <taxon>Brachycera</taxon>
        <taxon>Muscomorpha</taxon>
        <taxon>Hippoboscoidea</taxon>
        <taxon>Glossinidae</taxon>
        <taxon>Glossina</taxon>
    </lineage>
</organism>
<dbReference type="VEuPathDB" id="VectorBase:GPAI027438"/>
<reference evidence="2" key="1">
    <citation type="submission" date="2014-03" db="EMBL/GenBank/DDBJ databases">
        <authorList>
            <person name="Aksoy S."/>
            <person name="Warren W."/>
            <person name="Wilson R.K."/>
        </authorList>
    </citation>
    <scope>NUCLEOTIDE SEQUENCE [LARGE SCALE GENOMIC DNA]</scope>
    <source>
        <strain evidence="2">IAEA</strain>
    </source>
</reference>
<accession>A0A1A9ZWP8</accession>
<keyword evidence="2" id="KW-1185">Reference proteome</keyword>
<reference evidence="1" key="2">
    <citation type="submission" date="2020-05" db="UniProtKB">
        <authorList>
            <consortium name="EnsemblMetazoa"/>
        </authorList>
    </citation>
    <scope>IDENTIFICATION</scope>
    <source>
        <strain evidence="1">IAEA</strain>
    </source>
</reference>
<dbReference type="AlphaFoldDB" id="A0A1A9ZWP8"/>
<proteinExistence type="predicted"/>